<dbReference type="KEGG" id="gvg:HMPREF0421_20499"/>
<dbReference type="HOGENOM" id="CLU_1141280_0_0_11"/>
<dbReference type="PATRIC" id="fig|525284.18.peg.497"/>
<keyword evidence="1" id="KW-0812">Transmembrane</keyword>
<evidence type="ECO:0000313" key="2">
    <source>
        <dbReference type="EMBL" id="ADP38581.1"/>
    </source>
</evidence>
<organism evidence="2 3">
    <name type="scientific">Gardnerella vaginalis (strain ATCC 14019 / 317)</name>
    <dbReference type="NCBI Taxonomy" id="525284"/>
    <lineage>
        <taxon>Bacteria</taxon>
        <taxon>Bacillati</taxon>
        <taxon>Actinomycetota</taxon>
        <taxon>Actinomycetes</taxon>
        <taxon>Bifidobacteriales</taxon>
        <taxon>Bifidobacteriaceae</taxon>
        <taxon>Gardnerella</taxon>
    </lineage>
</organism>
<evidence type="ECO:0000313" key="3">
    <source>
        <dbReference type="Proteomes" id="UP000001453"/>
    </source>
</evidence>
<reference evidence="2 3" key="1">
    <citation type="journal article" date="2010" name="PLoS ONE">
        <title>Comparative genomics of Gardnerella vaginalis strains reveals substantial differences in metabolic and virulence potential.</title>
        <authorList>
            <person name="Yeoman C.J."/>
            <person name="Yildirim S."/>
            <person name="Thomas S.M."/>
            <person name="Durkin A.S."/>
            <person name="Torralba M."/>
            <person name="Sutton G."/>
            <person name="Buhay C.J."/>
            <person name="Ding Y."/>
            <person name="Dugan-Rocha S.P."/>
            <person name="Muzny D.M."/>
            <person name="Qin X."/>
            <person name="Gibbs R.A."/>
            <person name="Leigh S.R."/>
            <person name="Stumpf R."/>
            <person name="White B.A."/>
            <person name="Highlander S.K."/>
            <person name="Nelson K.E."/>
            <person name="Wilson B.A."/>
        </authorList>
    </citation>
    <scope>NUCLEOTIDE SEQUENCE [LARGE SCALE GENOMIC DNA]</scope>
    <source>
        <strain evidence="3">ATCC 14019 / 317</strain>
    </source>
</reference>
<feature type="transmembrane region" description="Helical" evidence="1">
    <location>
        <begin position="165"/>
        <end position="186"/>
    </location>
</feature>
<dbReference type="EMBL" id="CP002104">
    <property type="protein sequence ID" value="ADP38581.1"/>
    <property type="molecule type" value="Genomic_DNA"/>
</dbReference>
<keyword evidence="1" id="KW-1133">Transmembrane helix</keyword>
<gene>
    <name evidence="2" type="ordered locus">HMPREF0421_20499</name>
</gene>
<proteinExistence type="predicted"/>
<dbReference type="Proteomes" id="UP000001453">
    <property type="component" value="Chromosome"/>
</dbReference>
<evidence type="ECO:0000256" key="1">
    <source>
        <dbReference type="SAM" id="Phobius"/>
    </source>
</evidence>
<name>E3D937_GARV3</name>
<dbReference type="OrthoDB" id="3243401at2"/>
<dbReference type="AlphaFoldDB" id="E3D937"/>
<keyword evidence="1" id="KW-0472">Membrane</keyword>
<sequence>MCRDANEPAKGSGNKSQVWSENLNKLFFKLNSGDSQKVWGHANFRQQETCRKNGNKGDGCVTDVANPMLFDSTRGTMERSRGFISNTKAPTETGKYYCAVFALKPDALTEYKNAVKKGTISVVNNSDIVSAMSFKGESGIDYAAKFFPVYVVKPFKLPKTGGMNWNMLLGGVVFVGTSLMLIALLLDQSKWGLRSSLRLSILSKFLSAKPLENGALKGGDADENFLQRKNCSVNVPCVGNGIA</sequence>
<protein>
    <submittedName>
        <fullName evidence="2">LPXTG-motif cell wall anchor domain protein</fullName>
    </submittedName>
</protein>
<accession>E3D937</accession>